<evidence type="ECO:0000256" key="4">
    <source>
        <dbReference type="SAM" id="MobiDB-lite"/>
    </source>
</evidence>
<protein>
    <recommendedName>
        <fullName evidence="7">60S ribosomal protein L6</fullName>
    </recommendedName>
</protein>
<evidence type="ECO:0000256" key="2">
    <source>
        <dbReference type="ARBA" id="ARBA00022980"/>
    </source>
</evidence>
<dbReference type="InterPro" id="IPR000915">
    <property type="entry name" value="60S_ribosomal_eL6"/>
</dbReference>
<keyword evidence="3" id="KW-0687">Ribonucleoprotein</keyword>
<accession>A0A9P6VTQ5</accession>
<dbReference type="GO" id="GO:0003735">
    <property type="term" value="F:structural constituent of ribosome"/>
    <property type="evidence" value="ECO:0007669"/>
    <property type="project" value="InterPro"/>
</dbReference>
<dbReference type="GO" id="GO:0002181">
    <property type="term" value="P:cytoplasmic translation"/>
    <property type="evidence" value="ECO:0007669"/>
    <property type="project" value="TreeGrafter"/>
</dbReference>
<feature type="region of interest" description="Disordered" evidence="4">
    <location>
        <begin position="1"/>
        <end position="44"/>
    </location>
</feature>
<dbReference type="InterPro" id="IPR014722">
    <property type="entry name" value="Rib_uL2_dom2"/>
</dbReference>
<name>A0A9P6VTQ5_RHOMI</name>
<dbReference type="GO" id="GO:0000027">
    <property type="term" value="P:ribosomal large subunit assembly"/>
    <property type="evidence" value="ECO:0007669"/>
    <property type="project" value="TreeGrafter"/>
</dbReference>
<comment type="similarity">
    <text evidence="1">Belongs to the eukaryotic ribosomal protein eL6 family.</text>
</comment>
<dbReference type="AlphaFoldDB" id="A0A9P6VTQ5"/>
<proteinExistence type="inferred from homology"/>
<dbReference type="PANTHER" id="PTHR10715:SF0">
    <property type="entry name" value="LARGE RIBOSOMAL SUBUNIT PROTEIN EL6"/>
    <property type="match status" value="1"/>
</dbReference>
<dbReference type="OrthoDB" id="2436667at2759"/>
<dbReference type="EMBL" id="PUHQ01000142">
    <property type="protein sequence ID" value="KAG0654672.1"/>
    <property type="molecule type" value="Genomic_DNA"/>
</dbReference>
<reference evidence="5 6" key="1">
    <citation type="submission" date="2020-11" db="EMBL/GenBank/DDBJ databases">
        <title>Kefir isolates.</title>
        <authorList>
            <person name="Marcisauskas S."/>
            <person name="Kim Y."/>
            <person name="Blasche S."/>
        </authorList>
    </citation>
    <scope>NUCLEOTIDE SEQUENCE [LARGE SCALE GENOMIC DNA]</scope>
    <source>
        <strain evidence="5 6">KR</strain>
    </source>
</reference>
<keyword evidence="2" id="KW-0689">Ribosomal protein</keyword>
<gene>
    <name evidence="5" type="ORF">C6P46_001550</name>
</gene>
<evidence type="ECO:0000313" key="6">
    <source>
        <dbReference type="Proteomes" id="UP000777482"/>
    </source>
</evidence>
<dbReference type="GO" id="GO:0022625">
    <property type="term" value="C:cytosolic large ribosomal subunit"/>
    <property type="evidence" value="ECO:0007669"/>
    <property type="project" value="TreeGrafter"/>
</dbReference>
<dbReference type="CDD" id="cd13156">
    <property type="entry name" value="KOW_RPL6"/>
    <property type="match status" value="1"/>
</dbReference>
<evidence type="ECO:0000256" key="3">
    <source>
        <dbReference type="ARBA" id="ARBA00023274"/>
    </source>
</evidence>
<evidence type="ECO:0000256" key="1">
    <source>
        <dbReference type="ARBA" id="ARBA00010592"/>
    </source>
</evidence>
<dbReference type="Proteomes" id="UP000777482">
    <property type="component" value="Unassembled WGS sequence"/>
</dbReference>
<dbReference type="InterPro" id="IPR041997">
    <property type="entry name" value="Ribosomal_eL6_KOW"/>
</dbReference>
<dbReference type="Gene3D" id="2.30.30.30">
    <property type="match status" value="1"/>
</dbReference>
<dbReference type="FunFam" id="2.30.30.30:FF:000014">
    <property type="entry name" value="60S ribosomal protein L6"/>
    <property type="match status" value="1"/>
</dbReference>
<feature type="region of interest" description="Disordered" evidence="4">
    <location>
        <begin position="72"/>
        <end position="104"/>
    </location>
</feature>
<comment type="caution">
    <text evidence="5">The sequence shown here is derived from an EMBL/GenBank/DDBJ whole genome shotgun (WGS) entry which is preliminary data.</text>
</comment>
<organism evidence="5 6">
    <name type="scientific">Rhodotorula mucilaginosa</name>
    <name type="common">Yeast</name>
    <name type="synonym">Rhodotorula rubra</name>
    <dbReference type="NCBI Taxonomy" id="5537"/>
    <lineage>
        <taxon>Eukaryota</taxon>
        <taxon>Fungi</taxon>
        <taxon>Dikarya</taxon>
        <taxon>Basidiomycota</taxon>
        <taxon>Pucciniomycotina</taxon>
        <taxon>Microbotryomycetes</taxon>
        <taxon>Sporidiobolales</taxon>
        <taxon>Sporidiobolaceae</taxon>
        <taxon>Rhodotorula</taxon>
    </lineage>
</organism>
<feature type="region of interest" description="Disordered" evidence="4">
    <location>
        <begin position="207"/>
        <end position="231"/>
    </location>
</feature>
<keyword evidence="6" id="KW-1185">Reference proteome</keyword>
<dbReference type="GO" id="GO:0003723">
    <property type="term" value="F:RNA binding"/>
    <property type="evidence" value="ECO:0007669"/>
    <property type="project" value="TreeGrafter"/>
</dbReference>
<dbReference type="SUPFAM" id="SSF50104">
    <property type="entry name" value="Translation proteins SH3-like domain"/>
    <property type="match status" value="1"/>
</dbReference>
<dbReference type="Pfam" id="PF01159">
    <property type="entry name" value="Ribosomal_L6e"/>
    <property type="match status" value="1"/>
</dbReference>
<dbReference type="InterPro" id="IPR008991">
    <property type="entry name" value="Translation_prot_SH3-like_sf"/>
</dbReference>
<sequence>MLPSTHRPLRLDSLSLSRRRRRHPRPPNELEARPTVASSRADERSWEWHVMARNTDVSPYIGKLSRSQVYSKKGQYKRERKGVPSAEPTAAEKRASYYPADDSVSRPKISRKVNKPTKLRATITPGTVVILLAGRFRGKRVVVLGQLPSGLLLVTGPYVINGVPVRRVNQAYVIATSTKVSLPSSLDLAKFDDAYFTKDKASSRKGTEGEFFDKESKPEKKQLPADRAADQKALDKEIVAAVKKTPVLAKYLAASFGLSKGDFPHLLKF</sequence>
<evidence type="ECO:0008006" key="7">
    <source>
        <dbReference type="Google" id="ProtNLM"/>
    </source>
</evidence>
<evidence type="ECO:0000313" key="5">
    <source>
        <dbReference type="EMBL" id="KAG0654672.1"/>
    </source>
</evidence>
<dbReference type="PANTHER" id="PTHR10715">
    <property type="entry name" value="60S RIBOSOMAL PROTEIN L6"/>
    <property type="match status" value="1"/>
</dbReference>